<gene>
    <name evidence="1" type="ORF">DDQ50_07770</name>
</gene>
<sequence length="139" mass="15322">MAEPHPIMFRDDDFGLDEVRSIALAFPGAVETVSHGRPWFRTTTGFAVFGGGTRGPDKRRYPSAVLVKVEEGHKVPLLADPRFFDPAYLGAGGWVGLDLTAADVDWQEVAELVDESFRLTAPKKLVRRLDDEGGPADRR</sequence>
<organism evidence="1 2">
    <name type="scientific">Amnibacterium flavum</name>
    <dbReference type="NCBI Taxonomy" id="2173173"/>
    <lineage>
        <taxon>Bacteria</taxon>
        <taxon>Bacillati</taxon>
        <taxon>Actinomycetota</taxon>
        <taxon>Actinomycetes</taxon>
        <taxon>Micrococcales</taxon>
        <taxon>Microbacteriaceae</taxon>
        <taxon>Amnibacterium</taxon>
    </lineage>
</organism>
<keyword evidence="2" id="KW-1185">Reference proteome</keyword>
<dbReference type="SUPFAM" id="SSF142906">
    <property type="entry name" value="YjbR-like"/>
    <property type="match status" value="1"/>
</dbReference>
<keyword evidence="1" id="KW-0808">Transferase</keyword>
<dbReference type="AlphaFoldDB" id="A0A2V1HM48"/>
<proteinExistence type="predicted"/>
<dbReference type="InterPro" id="IPR038056">
    <property type="entry name" value="YjbR-like_sf"/>
</dbReference>
<dbReference type="InterPro" id="IPR058532">
    <property type="entry name" value="YjbR/MT2646/Rv2570-like"/>
</dbReference>
<dbReference type="Proteomes" id="UP000244893">
    <property type="component" value="Unassembled WGS sequence"/>
</dbReference>
<dbReference type="RefSeq" id="WP_116756207.1">
    <property type="nucleotide sequence ID" value="NZ_JBHUEX010000001.1"/>
</dbReference>
<dbReference type="Pfam" id="PF04237">
    <property type="entry name" value="YjbR"/>
    <property type="match status" value="1"/>
</dbReference>
<comment type="caution">
    <text evidence="1">The sequence shown here is derived from an EMBL/GenBank/DDBJ whole genome shotgun (WGS) entry which is preliminary data.</text>
</comment>
<reference evidence="1 2" key="1">
    <citation type="submission" date="2018-05" db="EMBL/GenBank/DDBJ databases">
        <title>Amnibacterium sp. M8JJ-5, whole genome shotgun sequence.</title>
        <authorList>
            <person name="Tuo L."/>
        </authorList>
    </citation>
    <scope>NUCLEOTIDE SEQUENCE [LARGE SCALE GENOMIC DNA]</scope>
    <source>
        <strain evidence="1 2">M8JJ-5</strain>
    </source>
</reference>
<protein>
    <submittedName>
        <fullName evidence="1">Phosphoribosylglycinamide formyltransferase</fullName>
    </submittedName>
</protein>
<dbReference type="Gene3D" id="3.90.1150.30">
    <property type="match status" value="1"/>
</dbReference>
<dbReference type="GO" id="GO:0016740">
    <property type="term" value="F:transferase activity"/>
    <property type="evidence" value="ECO:0007669"/>
    <property type="project" value="UniProtKB-KW"/>
</dbReference>
<evidence type="ECO:0000313" key="2">
    <source>
        <dbReference type="Proteomes" id="UP000244893"/>
    </source>
</evidence>
<evidence type="ECO:0000313" key="1">
    <source>
        <dbReference type="EMBL" id="PVZ93693.1"/>
    </source>
</evidence>
<dbReference type="EMBL" id="QEOP01000002">
    <property type="protein sequence ID" value="PVZ93693.1"/>
    <property type="molecule type" value="Genomic_DNA"/>
</dbReference>
<dbReference type="OrthoDB" id="8479417at2"/>
<name>A0A2V1HM48_9MICO</name>
<accession>A0A2V1HM48</accession>